<dbReference type="PROSITE" id="PS50002">
    <property type="entry name" value="SH3"/>
    <property type="match status" value="1"/>
</dbReference>
<dbReference type="OrthoDB" id="5971719at2759"/>
<reference evidence="5 6" key="1">
    <citation type="journal article" date="2014" name="Nat. Commun.">
        <title>Klebsormidium flaccidum genome reveals primary factors for plant terrestrial adaptation.</title>
        <authorList>
            <person name="Hori K."/>
            <person name="Maruyama F."/>
            <person name="Fujisawa T."/>
            <person name="Togashi T."/>
            <person name="Yamamoto N."/>
            <person name="Seo M."/>
            <person name="Sato S."/>
            <person name="Yamada T."/>
            <person name="Mori H."/>
            <person name="Tajima N."/>
            <person name="Moriyama T."/>
            <person name="Ikeuchi M."/>
            <person name="Watanabe M."/>
            <person name="Wada H."/>
            <person name="Kobayashi K."/>
            <person name="Saito M."/>
            <person name="Masuda T."/>
            <person name="Sasaki-Sekimoto Y."/>
            <person name="Mashiguchi K."/>
            <person name="Awai K."/>
            <person name="Shimojima M."/>
            <person name="Masuda S."/>
            <person name="Iwai M."/>
            <person name="Nobusawa T."/>
            <person name="Narise T."/>
            <person name="Kondo S."/>
            <person name="Saito H."/>
            <person name="Sato R."/>
            <person name="Murakawa M."/>
            <person name="Ihara Y."/>
            <person name="Oshima-Yamada Y."/>
            <person name="Ohtaka K."/>
            <person name="Satoh M."/>
            <person name="Sonobe K."/>
            <person name="Ishii M."/>
            <person name="Ohtani R."/>
            <person name="Kanamori-Sato M."/>
            <person name="Honoki R."/>
            <person name="Miyazaki D."/>
            <person name="Mochizuki H."/>
            <person name="Umetsu J."/>
            <person name="Higashi K."/>
            <person name="Shibata D."/>
            <person name="Kamiya Y."/>
            <person name="Sato N."/>
            <person name="Nakamura Y."/>
            <person name="Tabata S."/>
            <person name="Ida S."/>
            <person name="Kurokawa K."/>
            <person name="Ohta H."/>
        </authorList>
    </citation>
    <scope>NUCLEOTIDE SEQUENCE [LARGE SCALE GENOMIC DNA]</scope>
    <source>
        <strain evidence="5 6">NIES-2285</strain>
    </source>
</reference>
<dbReference type="PANTHER" id="PTHR48151">
    <property type="entry name" value="SH3 DOMAIN-CONTAINING PROTEIN"/>
    <property type="match status" value="1"/>
</dbReference>
<feature type="domain" description="SH3" evidence="4">
    <location>
        <begin position="651"/>
        <end position="712"/>
    </location>
</feature>
<feature type="region of interest" description="Disordered" evidence="3">
    <location>
        <begin position="480"/>
        <end position="501"/>
    </location>
</feature>
<dbReference type="InterPro" id="IPR016024">
    <property type="entry name" value="ARM-type_fold"/>
</dbReference>
<evidence type="ECO:0000313" key="6">
    <source>
        <dbReference type="Proteomes" id="UP000054558"/>
    </source>
</evidence>
<feature type="region of interest" description="Disordered" evidence="3">
    <location>
        <begin position="440"/>
        <end position="464"/>
    </location>
</feature>
<gene>
    <name evidence="5" type="ORF">KFL_004730010</name>
</gene>
<dbReference type="OMA" id="CAVASSW"/>
<evidence type="ECO:0000256" key="2">
    <source>
        <dbReference type="PROSITE-ProRule" id="PRU00192"/>
    </source>
</evidence>
<evidence type="ECO:0000256" key="3">
    <source>
        <dbReference type="SAM" id="MobiDB-lite"/>
    </source>
</evidence>
<keyword evidence="6" id="KW-1185">Reference proteome</keyword>
<evidence type="ECO:0000313" key="5">
    <source>
        <dbReference type="EMBL" id="GAQ88953.1"/>
    </source>
</evidence>
<evidence type="ECO:0000256" key="1">
    <source>
        <dbReference type="ARBA" id="ARBA00022443"/>
    </source>
</evidence>
<name>A0A1Y1IEC3_KLENI</name>
<dbReference type="SUPFAM" id="SSF48371">
    <property type="entry name" value="ARM repeat"/>
    <property type="match status" value="1"/>
</dbReference>
<dbReference type="InterPro" id="IPR036028">
    <property type="entry name" value="SH3-like_dom_sf"/>
</dbReference>
<dbReference type="Pfam" id="PF00018">
    <property type="entry name" value="SH3_1"/>
    <property type="match status" value="1"/>
</dbReference>
<dbReference type="PANTHER" id="PTHR48151:SF3">
    <property type="entry name" value="SH3 DOMAIN-CONTAINING PROTEIN"/>
    <property type="match status" value="1"/>
</dbReference>
<proteinExistence type="predicted"/>
<dbReference type="STRING" id="105231.A0A1Y1IEC3"/>
<feature type="compositionally biased region" description="Polar residues" evidence="3">
    <location>
        <begin position="617"/>
        <end position="635"/>
    </location>
</feature>
<feature type="region of interest" description="Disordered" evidence="3">
    <location>
        <begin position="600"/>
        <end position="652"/>
    </location>
</feature>
<feature type="non-terminal residue" evidence="5">
    <location>
        <position position="1"/>
    </location>
</feature>
<accession>A0A1Y1IEC3</accession>
<feature type="compositionally biased region" description="Low complexity" evidence="3">
    <location>
        <begin position="529"/>
        <end position="544"/>
    </location>
</feature>
<dbReference type="Proteomes" id="UP000054558">
    <property type="component" value="Unassembled WGS sequence"/>
</dbReference>
<dbReference type="InterPro" id="IPR001452">
    <property type="entry name" value="SH3_domain"/>
</dbReference>
<keyword evidence="1 2" id="KW-0728">SH3 domain</keyword>
<feature type="region of interest" description="Disordered" evidence="3">
    <location>
        <begin position="513"/>
        <end position="585"/>
    </location>
</feature>
<dbReference type="SMART" id="SM00326">
    <property type="entry name" value="SH3"/>
    <property type="match status" value="1"/>
</dbReference>
<dbReference type="Gene3D" id="2.30.30.40">
    <property type="entry name" value="SH3 Domains"/>
    <property type="match status" value="1"/>
</dbReference>
<organism evidence="5 6">
    <name type="scientific">Klebsormidium nitens</name>
    <name type="common">Green alga</name>
    <name type="synonym">Ulothrix nitens</name>
    <dbReference type="NCBI Taxonomy" id="105231"/>
    <lineage>
        <taxon>Eukaryota</taxon>
        <taxon>Viridiplantae</taxon>
        <taxon>Streptophyta</taxon>
        <taxon>Klebsormidiophyceae</taxon>
        <taxon>Klebsormidiales</taxon>
        <taxon>Klebsormidiaceae</taxon>
        <taxon>Klebsormidium</taxon>
    </lineage>
</organism>
<dbReference type="SUPFAM" id="SSF50044">
    <property type="entry name" value="SH3-domain"/>
    <property type="match status" value="1"/>
</dbReference>
<sequence>AEREAAKAKGPEASRNLLDGKRLTRSQLGAVLAPLMEAVRSTVACECVYTRCAALKAMIWMQTETDSAEELQSTIAGELADSFWPASLLNELLLQIHSRFKATPELAGTLLKITNSWATLVPHKVDVDVLQTLWKSCLVGCGPPGKHIALEAVGNVLDLPPPKPPGLAKPSRTPAEQAAAAAASDPKGATALQRLVQAAVWFLGENANYAASEYAWEPQSAAGQMLMMMEGEKMVMAAGVRNPTLAAALARLQRCAVASSWEVRVVAAQAIITVALRSGEPYRLQCYEFLTSLLRGEKLKHKLQEQQGVASSGEDEGGSGSGLANVVAPMLRMLDEIYTAQDQFVRELRQHENSKEEWTEPQLESLFNTHDTLLRLVSLFCFVPRSKYLPLGPTSADLIEQYKLAHNIVTTSTPVTPNDAAVTTGIANLTVSGPGMYMDMQPSPAPAENGGPTPADDPWAGTPPGMDLVNDFLGGAVPKVIGSLGDEKGPPPGEPDAPVNYDDLWASTMLEEQEEARGGAVSDSDDDASSVISSTSDASSMQTSGGIFERPGSFKVQTFSPLGFASPSREGGASTSSPFSGSITNESPRVFRRSLDWSTSASSPTAARGGNAHFDSVSASQSRPSHTRGLSTLSEASAGGSGKTVFGQNGEPPRMGKAIYDFEAGGADEVDLKVGDVVQIQYEVEGWYHVTKVDAYGRPSGLAPVLYIEVSQ</sequence>
<dbReference type="EMBL" id="DF237422">
    <property type="protein sequence ID" value="GAQ88953.1"/>
    <property type="molecule type" value="Genomic_DNA"/>
</dbReference>
<dbReference type="AlphaFoldDB" id="A0A1Y1IEC3"/>
<evidence type="ECO:0000259" key="4">
    <source>
        <dbReference type="PROSITE" id="PS50002"/>
    </source>
</evidence>
<feature type="compositionally biased region" description="Polar residues" evidence="3">
    <location>
        <begin position="573"/>
        <end position="585"/>
    </location>
</feature>
<dbReference type="InterPro" id="IPR053296">
    <property type="entry name" value="TSET_member_tstB"/>
</dbReference>
<protein>
    <recommendedName>
        <fullName evidence="4">SH3 domain-containing protein</fullName>
    </recommendedName>
</protein>